<evidence type="ECO:0000313" key="1">
    <source>
        <dbReference type="EMBL" id="ARE83116.1"/>
    </source>
</evidence>
<sequence length="353" mass="39686">MIHILVSGLVLFISIFLSWALFLTLRQSKAEAVIKRELKSLELAPRQIYADGVIVITNRIPVFTGGRLKTRVGSETSLEADPLVALFLFVNELGADALDGLTLDVFLRDHMKSLTIKKLGRLEFFVAAAEFGDVEFQKARRIMIRKQREAADAIRSNWRGQVSRRVKTIEQAATERDSMMDQKQRWSQERVSPVADAALTDWLRMQGPDMWHEVCITVAWTESGAAGLVPFVEWLVEQPDLDRASALLLLAKAVLDAIDSERYEQHNCARNQAWMKIIHDRILAQSDSPMRFSIPQAAKADVEAFFSCGTKLGWPVPETDLDPAGVKAHQAAYTLVKNRPVESFAAWKARVLT</sequence>
<dbReference type="EMBL" id="CP020474">
    <property type="protein sequence ID" value="ARE83116.1"/>
    <property type="molecule type" value="Genomic_DNA"/>
</dbReference>
<dbReference type="KEGG" id="rmm:ROSMUCSMR3_01632"/>
<dbReference type="Proteomes" id="UP000192273">
    <property type="component" value="Chromosome"/>
</dbReference>
<proteinExistence type="predicted"/>
<dbReference type="OrthoDB" id="7431744at2"/>
<evidence type="ECO:0000313" key="2">
    <source>
        <dbReference type="Proteomes" id="UP000192273"/>
    </source>
</evidence>
<dbReference type="AlphaFoldDB" id="A0A1V0RN35"/>
<keyword evidence="2" id="KW-1185">Reference proteome</keyword>
<name>A0A1V0RN35_9RHOB</name>
<accession>A0A1V0RN35</accession>
<reference evidence="1 2" key="1">
    <citation type="submission" date="2017-03" db="EMBL/GenBank/DDBJ databases">
        <title>Genome Sequence of Roseovarius mucosus strain SMR3 Isolated from a culture of the Diatom Skeletonema marinoi.</title>
        <authorList>
            <person name="Topel M."/>
            <person name="Pinder M."/>
            <person name="Johansson O.N."/>
            <person name="Kourtchenko O."/>
            <person name="Godhe A."/>
            <person name="Clarke A.K."/>
        </authorList>
    </citation>
    <scope>NUCLEOTIDE SEQUENCE [LARGE SCALE GENOMIC DNA]</scope>
    <source>
        <strain evidence="1 2">SMR3</strain>
    </source>
</reference>
<evidence type="ECO:0008006" key="3">
    <source>
        <dbReference type="Google" id="ProtNLM"/>
    </source>
</evidence>
<dbReference type="RefSeq" id="WP_081506999.1">
    <property type="nucleotide sequence ID" value="NZ_CP020474.1"/>
</dbReference>
<protein>
    <recommendedName>
        <fullName evidence="3">DUF4274 domain-containing protein</fullName>
    </recommendedName>
</protein>
<organism evidence="1 2">
    <name type="scientific">Roseovarius mucosus</name>
    <dbReference type="NCBI Taxonomy" id="215743"/>
    <lineage>
        <taxon>Bacteria</taxon>
        <taxon>Pseudomonadati</taxon>
        <taxon>Pseudomonadota</taxon>
        <taxon>Alphaproteobacteria</taxon>
        <taxon>Rhodobacterales</taxon>
        <taxon>Roseobacteraceae</taxon>
        <taxon>Roseovarius</taxon>
    </lineage>
</organism>
<gene>
    <name evidence="1" type="ORF">ROSMUCSMR3_01632</name>
</gene>